<dbReference type="EMBL" id="SORL01000007">
    <property type="protein sequence ID" value="TDY64174.1"/>
    <property type="molecule type" value="Genomic_DNA"/>
</dbReference>
<evidence type="ECO:0000313" key="2">
    <source>
        <dbReference type="EMBL" id="TDY64174.1"/>
    </source>
</evidence>
<keyword evidence="1" id="KW-0812">Transmembrane</keyword>
<name>A0A4R8MFG9_9FLAO</name>
<evidence type="ECO:0000313" key="3">
    <source>
        <dbReference type="Proteomes" id="UP000294824"/>
    </source>
</evidence>
<keyword evidence="1" id="KW-1133">Transmembrane helix</keyword>
<reference evidence="2 3" key="1">
    <citation type="submission" date="2019-03" db="EMBL/GenBank/DDBJ databases">
        <title>Genomic Encyclopedia of Type Strains, Phase III (KMG-III): the genomes of soil and plant-associated and newly described type strains.</title>
        <authorList>
            <person name="Whitman W."/>
        </authorList>
    </citation>
    <scope>NUCLEOTIDE SEQUENCE [LARGE SCALE GENOMIC DNA]</scope>
    <source>
        <strain evidence="2 3">CECT 8301</strain>
    </source>
</reference>
<dbReference type="AlphaFoldDB" id="A0A4R8MFG9"/>
<accession>A0A4R8MFG9</accession>
<evidence type="ECO:0000256" key="1">
    <source>
        <dbReference type="SAM" id="Phobius"/>
    </source>
</evidence>
<organism evidence="2 3">
    <name type="scientific">Algibacter lectus</name>
    <dbReference type="NCBI Taxonomy" id="221126"/>
    <lineage>
        <taxon>Bacteria</taxon>
        <taxon>Pseudomonadati</taxon>
        <taxon>Bacteroidota</taxon>
        <taxon>Flavobacteriia</taxon>
        <taxon>Flavobacteriales</taxon>
        <taxon>Flavobacteriaceae</taxon>
        <taxon>Algibacter</taxon>
    </lineage>
</organism>
<protein>
    <submittedName>
        <fullName evidence="2">Uncharacterized protein</fullName>
    </submittedName>
</protein>
<sequence>MKMQYSSFEKGELFEKFVEDKLFKVTDYDLIHRTNSISQNETRYAEDTLKPDFKFRCKTTQQEFYVEAKFRSGFNAKDMIEVISYNQIERFKIIQKEENTPVYIAIGYGGVPDNPNYVSLIPLDELSYLELYDSYLRRFHIDKALVNSSQLNFSITPQESEERLKESINEQKARVEEDSVSRFKNKKFIVGFAIGLLLLSFFIFNVFKTPTEDTLKQKTTEYYSTIQSGNIDELENYINPYVNKWYSKSNVTFSEIKKQTQAYIKNHPESRVEIQWDTFKVTPLNDDYAVTYNMIYKLLKEDYGKDKIFHLKINAVWSNDLKLKSLYEEKI</sequence>
<gene>
    <name evidence="2" type="ORF">DFQ06_1077</name>
</gene>
<keyword evidence="1" id="KW-0472">Membrane</keyword>
<keyword evidence="3" id="KW-1185">Reference proteome</keyword>
<feature type="transmembrane region" description="Helical" evidence="1">
    <location>
        <begin position="188"/>
        <end position="207"/>
    </location>
</feature>
<proteinExistence type="predicted"/>
<dbReference type="Proteomes" id="UP000294824">
    <property type="component" value="Unassembled WGS sequence"/>
</dbReference>
<comment type="caution">
    <text evidence="2">The sequence shown here is derived from an EMBL/GenBank/DDBJ whole genome shotgun (WGS) entry which is preliminary data.</text>
</comment>